<keyword evidence="11" id="KW-0503">Monooxygenase</keyword>
<evidence type="ECO:0000256" key="10">
    <source>
        <dbReference type="ARBA" id="ARBA00023002"/>
    </source>
</evidence>
<evidence type="ECO:0000259" key="17">
    <source>
        <dbReference type="Pfam" id="PF00501"/>
    </source>
</evidence>
<dbReference type="EC" id="1.13.12.7" evidence="4"/>
<comment type="catalytic activity">
    <reaction evidence="15">
        <text>firefly D-luciferin + ATP + O2 = firefly oxyluciferin + hnu + AMP + CO2 + diphosphate</text>
        <dbReference type="Rhea" id="RHEA:10732"/>
        <dbReference type="ChEBI" id="CHEBI:15379"/>
        <dbReference type="ChEBI" id="CHEBI:16526"/>
        <dbReference type="ChEBI" id="CHEBI:16792"/>
        <dbReference type="ChEBI" id="CHEBI:30212"/>
        <dbReference type="ChEBI" id="CHEBI:30616"/>
        <dbReference type="ChEBI" id="CHEBI:33019"/>
        <dbReference type="ChEBI" id="CHEBI:58038"/>
        <dbReference type="ChEBI" id="CHEBI:456215"/>
        <dbReference type="EC" id="1.13.12.7"/>
    </reaction>
</comment>
<evidence type="ECO:0000256" key="4">
    <source>
        <dbReference type="ARBA" id="ARBA00012532"/>
    </source>
</evidence>
<evidence type="ECO:0000259" key="18">
    <source>
        <dbReference type="Pfam" id="PF13193"/>
    </source>
</evidence>
<accession>A0A653DI49</accession>
<evidence type="ECO:0000256" key="14">
    <source>
        <dbReference type="ARBA" id="ARBA00023262"/>
    </source>
</evidence>
<dbReference type="Gene3D" id="3.30.300.30">
    <property type="match status" value="1"/>
</dbReference>
<dbReference type="AlphaFoldDB" id="A0A653DI49"/>
<comment type="subcellular location">
    <subcellularLocation>
        <location evidence="2">Peroxisome</location>
    </subcellularLocation>
</comment>
<evidence type="ECO:0000256" key="2">
    <source>
        <dbReference type="ARBA" id="ARBA00004275"/>
    </source>
</evidence>
<dbReference type="Pfam" id="PF13193">
    <property type="entry name" value="AMP-binding_C"/>
    <property type="match status" value="1"/>
</dbReference>
<evidence type="ECO:0000256" key="6">
    <source>
        <dbReference type="ARBA" id="ARBA00022723"/>
    </source>
</evidence>
<dbReference type="InterPro" id="IPR025110">
    <property type="entry name" value="AMP-bd_C"/>
</dbReference>
<dbReference type="SUPFAM" id="SSF56801">
    <property type="entry name" value="Acetyl-CoA synthetase-like"/>
    <property type="match status" value="1"/>
</dbReference>
<evidence type="ECO:0000256" key="3">
    <source>
        <dbReference type="ARBA" id="ARBA00006432"/>
    </source>
</evidence>
<keyword evidence="16" id="KW-0812">Transmembrane</keyword>
<evidence type="ECO:0000256" key="7">
    <source>
        <dbReference type="ARBA" id="ARBA00022741"/>
    </source>
</evidence>
<dbReference type="CDD" id="cd05911">
    <property type="entry name" value="Firefly_Luc_like"/>
    <property type="match status" value="1"/>
</dbReference>
<dbReference type="PANTHER" id="PTHR24096">
    <property type="entry name" value="LONG-CHAIN-FATTY-ACID--COA LIGASE"/>
    <property type="match status" value="1"/>
</dbReference>
<evidence type="ECO:0000313" key="20">
    <source>
        <dbReference type="Proteomes" id="UP000410492"/>
    </source>
</evidence>
<dbReference type="InterPro" id="IPR000873">
    <property type="entry name" value="AMP-dep_synth/lig_dom"/>
</dbReference>
<reference evidence="19 20" key="1">
    <citation type="submission" date="2019-01" db="EMBL/GenBank/DDBJ databases">
        <authorList>
            <person name="Sayadi A."/>
        </authorList>
    </citation>
    <scope>NUCLEOTIDE SEQUENCE [LARGE SCALE GENOMIC DNA]</scope>
</reference>
<comment type="similarity">
    <text evidence="3">Belongs to the ATP-dependent AMP-binding enzyme family.</text>
</comment>
<dbReference type="PROSITE" id="PS00455">
    <property type="entry name" value="AMP_BINDING"/>
    <property type="match status" value="1"/>
</dbReference>
<protein>
    <recommendedName>
        <fullName evidence="5">Luciferin 4-monooxygenase</fullName>
        <ecNumber evidence="4">1.13.12.7</ecNumber>
    </recommendedName>
</protein>
<evidence type="ECO:0000256" key="15">
    <source>
        <dbReference type="ARBA" id="ARBA00048497"/>
    </source>
</evidence>
<dbReference type="OrthoDB" id="10253869at2759"/>
<evidence type="ECO:0000256" key="5">
    <source>
        <dbReference type="ARBA" id="ARBA00019043"/>
    </source>
</evidence>
<dbReference type="InterPro" id="IPR045851">
    <property type="entry name" value="AMP-bd_C_sf"/>
</dbReference>
<name>A0A653DI49_CALMS</name>
<evidence type="ECO:0000256" key="16">
    <source>
        <dbReference type="SAM" id="Phobius"/>
    </source>
</evidence>
<evidence type="ECO:0000256" key="12">
    <source>
        <dbReference type="ARBA" id="ARBA00023140"/>
    </source>
</evidence>
<gene>
    <name evidence="19" type="ORF">CALMAC_LOCUS17326</name>
</gene>
<keyword evidence="8" id="KW-0067">ATP-binding</keyword>
<evidence type="ECO:0000256" key="1">
    <source>
        <dbReference type="ARBA" id="ARBA00001946"/>
    </source>
</evidence>
<keyword evidence="13" id="KW-0455">Luminescence</keyword>
<keyword evidence="7" id="KW-0547">Nucleotide-binding</keyword>
<comment type="cofactor">
    <cofactor evidence="1">
        <name>Mg(2+)</name>
        <dbReference type="ChEBI" id="CHEBI:18420"/>
    </cofactor>
</comment>
<dbReference type="PANTHER" id="PTHR24096:SF423">
    <property type="entry name" value="GM05240P"/>
    <property type="match status" value="1"/>
</dbReference>
<dbReference type="GO" id="GO:0005777">
    <property type="term" value="C:peroxisome"/>
    <property type="evidence" value="ECO:0007669"/>
    <property type="project" value="UniProtKB-SubCell"/>
</dbReference>
<dbReference type="FunFam" id="3.30.300.30:FF:000007">
    <property type="entry name" value="4-coumarate--CoA ligase 2"/>
    <property type="match status" value="1"/>
</dbReference>
<keyword evidence="16" id="KW-0472">Membrane</keyword>
<sequence>MEFCHFLAATIKLVDTSSNSEKTRADLLAATTKLAQYLKDKHVEARDVIGIISTNSWKFVVSIISAAYLGCTITVSNPNYLRDDLDHFLNTTAPKVLFVTSQVYKVIKELLPNHGRVELIIVYDSDTHSDTISYDDILTQQHVETSAFMPTKVDPEATLSYIVFSSGTTGLPKGVMHTQSGFKHTMNVISHPQNGAMSADHTVLIILPLFHIFGLLMALGAIVNNAKVLLLEKFKPDVFLNIIQKYRATYLPVVPTLLQFLSKSKIVDEYDLTSLRDIFCGGAPVGEDTEQLIARRFNNLVPRQIFGTTEAGGGAIIMPPGHKKPGSVGKVVMGNEVKIVDPDTQVALGPNKIGEICIRGPSVMKGYYKNEEATKKDLDQEGFLHSGDLGYYDEEMYFYVLDRIKEVIKYKGFQVPPAQLENILFQHPGVKEVAVVGKPDERAGELPTAFVVKQDGTSPTEQELIQLVAQRLHSEKQLHGGVLFVEEIPKTQSGKIARAELRKRLQSNKLS</sequence>
<dbReference type="GO" id="GO:0046872">
    <property type="term" value="F:metal ion binding"/>
    <property type="evidence" value="ECO:0007669"/>
    <property type="project" value="UniProtKB-KW"/>
</dbReference>
<keyword evidence="14" id="KW-0599">Photoprotein</keyword>
<feature type="transmembrane region" description="Helical" evidence="16">
    <location>
        <begin position="203"/>
        <end position="223"/>
    </location>
</feature>
<feature type="domain" description="AMP-dependent synthetase/ligase" evidence="17">
    <location>
        <begin position="17"/>
        <end position="368"/>
    </location>
</feature>
<evidence type="ECO:0000256" key="13">
    <source>
        <dbReference type="ARBA" id="ARBA00023223"/>
    </source>
</evidence>
<evidence type="ECO:0000256" key="9">
    <source>
        <dbReference type="ARBA" id="ARBA00022842"/>
    </source>
</evidence>
<dbReference type="GO" id="GO:0004497">
    <property type="term" value="F:monooxygenase activity"/>
    <property type="evidence" value="ECO:0007669"/>
    <property type="project" value="UniProtKB-KW"/>
</dbReference>
<keyword evidence="16" id="KW-1133">Transmembrane helix</keyword>
<keyword evidence="20" id="KW-1185">Reference proteome</keyword>
<dbReference type="EMBL" id="CAACVG010011949">
    <property type="protein sequence ID" value="VEN59212.1"/>
    <property type="molecule type" value="Genomic_DNA"/>
</dbReference>
<dbReference type="Gene3D" id="2.30.38.10">
    <property type="entry name" value="Luciferase, Domain 3"/>
    <property type="match status" value="1"/>
</dbReference>
<feature type="domain" description="AMP-binding enzyme C-terminal" evidence="18">
    <location>
        <begin position="420"/>
        <end position="495"/>
    </location>
</feature>
<evidence type="ECO:0000256" key="8">
    <source>
        <dbReference type="ARBA" id="ARBA00022840"/>
    </source>
</evidence>
<dbReference type="GO" id="GO:0005524">
    <property type="term" value="F:ATP binding"/>
    <property type="evidence" value="ECO:0007669"/>
    <property type="project" value="UniProtKB-KW"/>
</dbReference>
<keyword evidence="6" id="KW-0479">Metal-binding</keyword>
<dbReference type="Gene3D" id="3.40.50.980">
    <property type="match status" value="2"/>
</dbReference>
<dbReference type="GO" id="GO:0016405">
    <property type="term" value="F:CoA-ligase activity"/>
    <property type="evidence" value="ECO:0007669"/>
    <property type="project" value="TreeGrafter"/>
</dbReference>
<keyword evidence="10" id="KW-0560">Oxidoreductase</keyword>
<proteinExistence type="inferred from homology"/>
<dbReference type="GO" id="GO:0008218">
    <property type="term" value="P:bioluminescence"/>
    <property type="evidence" value="ECO:0007669"/>
    <property type="project" value="UniProtKB-KW"/>
</dbReference>
<dbReference type="Pfam" id="PF00501">
    <property type="entry name" value="AMP-binding"/>
    <property type="match status" value="1"/>
</dbReference>
<keyword evidence="9" id="KW-0460">Magnesium</keyword>
<evidence type="ECO:0000256" key="11">
    <source>
        <dbReference type="ARBA" id="ARBA00023033"/>
    </source>
</evidence>
<evidence type="ECO:0000313" key="19">
    <source>
        <dbReference type="EMBL" id="VEN59212.1"/>
    </source>
</evidence>
<dbReference type="Proteomes" id="UP000410492">
    <property type="component" value="Unassembled WGS sequence"/>
</dbReference>
<organism evidence="19 20">
    <name type="scientific">Callosobruchus maculatus</name>
    <name type="common">Southern cowpea weevil</name>
    <name type="synonym">Pulse bruchid</name>
    <dbReference type="NCBI Taxonomy" id="64391"/>
    <lineage>
        <taxon>Eukaryota</taxon>
        <taxon>Metazoa</taxon>
        <taxon>Ecdysozoa</taxon>
        <taxon>Arthropoda</taxon>
        <taxon>Hexapoda</taxon>
        <taxon>Insecta</taxon>
        <taxon>Pterygota</taxon>
        <taxon>Neoptera</taxon>
        <taxon>Endopterygota</taxon>
        <taxon>Coleoptera</taxon>
        <taxon>Polyphaga</taxon>
        <taxon>Cucujiformia</taxon>
        <taxon>Chrysomeloidea</taxon>
        <taxon>Chrysomelidae</taxon>
        <taxon>Bruchinae</taxon>
        <taxon>Bruchini</taxon>
        <taxon>Callosobruchus</taxon>
    </lineage>
</organism>
<dbReference type="InterPro" id="IPR020845">
    <property type="entry name" value="AMP-binding_CS"/>
</dbReference>
<keyword evidence="12" id="KW-0576">Peroxisome</keyword>